<evidence type="ECO:0000256" key="2">
    <source>
        <dbReference type="ARBA" id="ARBA00023267"/>
    </source>
</evidence>
<dbReference type="SUPFAM" id="SSF55681">
    <property type="entry name" value="Class II aaRS and biotin synthetases"/>
    <property type="match status" value="1"/>
</dbReference>
<dbReference type="AlphaFoldDB" id="A0A1H3F7D2"/>
<dbReference type="InterPro" id="IPR003142">
    <property type="entry name" value="BPL_C"/>
</dbReference>
<dbReference type="Pfam" id="PF02237">
    <property type="entry name" value="BPL_C"/>
    <property type="match status" value="1"/>
</dbReference>
<accession>A0A1H3F7D2</accession>
<dbReference type="PANTHER" id="PTHR12835:SF5">
    <property type="entry name" value="BIOTIN--PROTEIN LIGASE"/>
    <property type="match status" value="1"/>
</dbReference>
<keyword evidence="1 7" id="KW-0436">Ligase</keyword>
<gene>
    <name evidence="6" type="ORF">I6G47_20215</name>
    <name evidence="7" type="ORF">SAMN05421547_101535</name>
</gene>
<keyword evidence="9" id="KW-1185">Reference proteome</keyword>
<keyword evidence="2" id="KW-0092">Biotin</keyword>
<proteinExistence type="predicted"/>
<evidence type="ECO:0000256" key="4">
    <source>
        <dbReference type="ARBA" id="ARBA00047846"/>
    </source>
</evidence>
<dbReference type="GO" id="GO:0004077">
    <property type="term" value="F:biotin--[biotin carboxyl-carrier protein] ligase activity"/>
    <property type="evidence" value="ECO:0007669"/>
    <property type="project" value="UniProtKB-EC"/>
</dbReference>
<dbReference type="InterPro" id="IPR045864">
    <property type="entry name" value="aa-tRNA-synth_II/BPL/LPL"/>
</dbReference>
<dbReference type="KEGG" id="dla:I6G47_20215"/>
<dbReference type="GeneID" id="94695344"/>
<evidence type="ECO:0000313" key="6">
    <source>
        <dbReference type="EMBL" id="QPS79341.1"/>
    </source>
</evidence>
<dbReference type="InterPro" id="IPR004143">
    <property type="entry name" value="BPL_LPL_catalytic"/>
</dbReference>
<dbReference type="GO" id="GO:0005737">
    <property type="term" value="C:cytoplasm"/>
    <property type="evidence" value="ECO:0007669"/>
    <property type="project" value="TreeGrafter"/>
</dbReference>
<evidence type="ECO:0000256" key="1">
    <source>
        <dbReference type="ARBA" id="ARBA00022598"/>
    </source>
</evidence>
<dbReference type="Gene3D" id="2.30.30.100">
    <property type="match status" value="1"/>
</dbReference>
<protein>
    <recommendedName>
        <fullName evidence="3">biotin--[biotin carboxyl-carrier protein] ligase</fullName>
        <ecNumber evidence="3">6.3.4.15</ecNumber>
    </recommendedName>
</protein>
<dbReference type="RefSeq" id="WP_016449407.1">
    <property type="nucleotide sequence ID" value="NZ_AP025556.1"/>
</dbReference>
<reference evidence="7 8" key="1">
    <citation type="submission" date="2016-10" db="EMBL/GenBank/DDBJ databases">
        <authorList>
            <person name="de Groot N.N."/>
        </authorList>
    </citation>
    <scope>NUCLEOTIDE SEQUENCE [LARGE SCALE GENOMIC DNA]</scope>
    <source>
        <strain evidence="7 8">LMG 24775</strain>
    </source>
</reference>
<sequence length="276" mass="29018">MMASSPIHWPAESLWQAIEPQLPGFSVEIVPSIGSTNTELMARARDGRNEPVLLVTEVQTAGRGRLGRQWTSGVGDSLTFSLGMPLAPADWSGLSLAVGLSVAQSLQPQLPAPGSQRPRIGLKWPNDLWIDGDRKLGGILIETASFVGSAAHEPGTPRYVVVGIGLNVRPRPGDGMRTPPASLLELDERLDAPTALACVLPGLVSDIQAFAAQGFAPLVDRFAQRDLLRGRAVNLSDGESGMAEGVGRDGALLVRTARGLQAITSSEISVRPAAVG</sequence>
<evidence type="ECO:0000313" key="8">
    <source>
        <dbReference type="Proteomes" id="UP000183417"/>
    </source>
</evidence>
<dbReference type="Proteomes" id="UP000595064">
    <property type="component" value="Chromosome"/>
</dbReference>
<dbReference type="EMBL" id="FNPE01000001">
    <property type="protein sequence ID" value="SDX86892.1"/>
    <property type="molecule type" value="Genomic_DNA"/>
</dbReference>
<dbReference type="InterPro" id="IPR004408">
    <property type="entry name" value="Biotin_CoA_COase_ligase"/>
</dbReference>
<dbReference type="PROSITE" id="PS51733">
    <property type="entry name" value="BPL_LPL_CATALYTIC"/>
    <property type="match status" value="1"/>
</dbReference>
<evidence type="ECO:0000313" key="9">
    <source>
        <dbReference type="Proteomes" id="UP000595064"/>
    </source>
</evidence>
<comment type="catalytic activity">
    <reaction evidence="4">
        <text>biotin + L-lysyl-[protein] + ATP = N(6)-biotinyl-L-lysyl-[protein] + AMP + diphosphate + H(+)</text>
        <dbReference type="Rhea" id="RHEA:11756"/>
        <dbReference type="Rhea" id="RHEA-COMP:9752"/>
        <dbReference type="Rhea" id="RHEA-COMP:10505"/>
        <dbReference type="ChEBI" id="CHEBI:15378"/>
        <dbReference type="ChEBI" id="CHEBI:29969"/>
        <dbReference type="ChEBI" id="CHEBI:30616"/>
        <dbReference type="ChEBI" id="CHEBI:33019"/>
        <dbReference type="ChEBI" id="CHEBI:57586"/>
        <dbReference type="ChEBI" id="CHEBI:83144"/>
        <dbReference type="ChEBI" id="CHEBI:456215"/>
        <dbReference type="EC" id="6.3.4.15"/>
    </reaction>
</comment>
<dbReference type="EC" id="6.3.4.15" evidence="3"/>
<feature type="domain" description="BPL/LPL catalytic" evidence="5">
    <location>
        <begin position="16"/>
        <end position="211"/>
    </location>
</feature>
<reference evidence="6 9" key="2">
    <citation type="submission" date="2020-12" db="EMBL/GenBank/DDBJ databases">
        <title>FDA dAtabase for Regulatory Grade micrObial Sequences (FDA-ARGOS): Supporting development and validation of Infectious Disease Dx tests.</title>
        <authorList>
            <person name="Sproer C."/>
            <person name="Gronow S."/>
            <person name="Severitt S."/>
            <person name="Schroder I."/>
            <person name="Tallon L."/>
            <person name="Sadzewicz L."/>
            <person name="Zhao X."/>
            <person name="Boylan J."/>
            <person name="Ott S."/>
            <person name="Bowen H."/>
            <person name="Vavikolanu K."/>
            <person name="Mehta A."/>
            <person name="Aluvathingal J."/>
            <person name="Nadendla S."/>
            <person name="Lowell S."/>
            <person name="Myers T."/>
            <person name="Yan Y."/>
            <person name="Sichtig H."/>
        </authorList>
    </citation>
    <scope>NUCLEOTIDE SEQUENCE [LARGE SCALE GENOMIC DNA]</scope>
    <source>
        <strain evidence="6 9">FDAARGOS_890</strain>
    </source>
</reference>
<dbReference type="Proteomes" id="UP000183417">
    <property type="component" value="Unassembled WGS sequence"/>
</dbReference>
<organism evidence="7 8">
    <name type="scientific">Delftia lacustris</name>
    <dbReference type="NCBI Taxonomy" id="558537"/>
    <lineage>
        <taxon>Bacteria</taxon>
        <taxon>Pseudomonadati</taxon>
        <taxon>Pseudomonadota</taxon>
        <taxon>Betaproteobacteria</taxon>
        <taxon>Burkholderiales</taxon>
        <taxon>Comamonadaceae</taxon>
        <taxon>Delftia</taxon>
    </lineage>
</organism>
<evidence type="ECO:0000259" key="5">
    <source>
        <dbReference type="PROSITE" id="PS51733"/>
    </source>
</evidence>
<dbReference type="Gene3D" id="3.30.930.10">
    <property type="entry name" value="Bira Bifunctional Protein, Domain 2"/>
    <property type="match status" value="1"/>
</dbReference>
<dbReference type="Pfam" id="PF03099">
    <property type="entry name" value="BPL_LplA_LipB"/>
    <property type="match status" value="1"/>
</dbReference>
<evidence type="ECO:0000313" key="7">
    <source>
        <dbReference type="EMBL" id="SDX86892.1"/>
    </source>
</evidence>
<dbReference type="NCBIfam" id="TIGR00121">
    <property type="entry name" value="birA_ligase"/>
    <property type="match status" value="1"/>
</dbReference>
<dbReference type="CDD" id="cd16442">
    <property type="entry name" value="BPL"/>
    <property type="match status" value="1"/>
</dbReference>
<name>A0A1H3F7D2_9BURK</name>
<dbReference type="PANTHER" id="PTHR12835">
    <property type="entry name" value="BIOTIN PROTEIN LIGASE"/>
    <property type="match status" value="1"/>
</dbReference>
<evidence type="ECO:0000256" key="3">
    <source>
        <dbReference type="ARBA" id="ARBA00024227"/>
    </source>
</evidence>
<dbReference type="EMBL" id="CP065748">
    <property type="protein sequence ID" value="QPS79341.1"/>
    <property type="molecule type" value="Genomic_DNA"/>
</dbReference>